<feature type="transmembrane region" description="Helical" evidence="1">
    <location>
        <begin position="24"/>
        <end position="45"/>
    </location>
</feature>
<dbReference type="RefSeq" id="WP_015955890.1">
    <property type="nucleotide sequence ID" value="NC_011729.1"/>
</dbReference>
<gene>
    <name evidence="2" type="ordered locus">PCC7424_3929</name>
</gene>
<evidence type="ECO:0000313" key="3">
    <source>
        <dbReference type="Proteomes" id="UP000002384"/>
    </source>
</evidence>
<dbReference type="AlphaFoldDB" id="B7KKH2"/>
<organism evidence="2 3">
    <name type="scientific">Gloeothece citriformis (strain PCC 7424)</name>
    <name type="common">Cyanothece sp. (strain PCC 7424)</name>
    <dbReference type="NCBI Taxonomy" id="65393"/>
    <lineage>
        <taxon>Bacteria</taxon>
        <taxon>Bacillati</taxon>
        <taxon>Cyanobacteriota</taxon>
        <taxon>Cyanophyceae</taxon>
        <taxon>Oscillatoriophycideae</taxon>
        <taxon>Chroococcales</taxon>
        <taxon>Aphanothecaceae</taxon>
        <taxon>Gloeothece</taxon>
        <taxon>Gloeothece citriformis</taxon>
    </lineage>
</organism>
<protein>
    <submittedName>
        <fullName evidence="2">Uncharacterized protein</fullName>
    </submittedName>
</protein>
<keyword evidence="1" id="KW-0472">Membrane</keyword>
<sequence length="142" mass="16415">MTRLEKPQTIRTYSPKPPKGWKRFRWYGLGLIWMISSVGSGSVLFTPRIGSHYGYNLLWLIPIIVFFMWVMIREVGWYTAVTGKTIVEGYNTLPTPIVVFLTLYLNRVQLPNSVQPGRFSFISMILSGLFFTGFGVLYFFNL</sequence>
<dbReference type="OrthoDB" id="9787548at2"/>
<keyword evidence="1" id="KW-0812">Transmembrane</keyword>
<evidence type="ECO:0000313" key="2">
    <source>
        <dbReference type="EMBL" id="ACK72305.1"/>
    </source>
</evidence>
<evidence type="ECO:0000256" key="1">
    <source>
        <dbReference type="SAM" id="Phobius"/>
    </source>
</evidence>
<keyword evidence="3" id="KW-1185">Reference proteome</keyword>
<feature type="transmembrane region" description="Helical" evidence="1">
    <location>
        <begin position="119"/>
        <end position="140"/>
    </location>
</feature>
<dbReference type="EMBL" id="CP001291">
    <property type="protein sequence ID" value="ACK72305.1"/>
    <property type="molecule type" value="Genomic_DNA"/>
</dbReference>
<dbReference type="STRING" id="65393.PCC7424_3929"/>
<keyword evidence="1" id="KW-1133">Transmembrane helix</keyword>
<name>B7KKH2_GLOC7</name>
<proteinExistence type="predicted"/>
<reference evidence="3" key="1">
    <citation type="journal article" date="2011" name="MBio">
        <title>Novel metabolic attributes of the genus Cyanothece, comprising a group of unicellular nitrogen-fixing Cyanobacteria.</title>
        <authorList>
            <person name="Bandyopadhyay A."/>
            <person name="Elvitigala T."/>
            <person name="Welsh E."/>
            <person name="Stockel J."/>
            <person name="Liberton M."/>
            <person name="Min H."/>
            <person name="Sherman L.A."/>
            <person name="Pakrasi H.B."/>
        </authorList>
    </citation>
    <scope>NUCLEOTIDE SEQUENCE [LARGE SCALE GENOMIC DNA]</scope>
    <source>
        <strain evidence="3">PCC 7424</strain>
    </source>
</reference>
<dbReference type="Proteomes" id="UP000002384">
    <property type="component" value="Chromosome"/>
</dbReference>
<feature type="transmembrane region" description="Helical" evidence="1">
    <location>
        <begin position="57"/>
        <end position="78"/>
    </location>
</feature>
<dbReference type="KEGG" id="cyc:PCC7424_3929"/>
<feature type="transmembrane region" description="Helical" evidence="1">
    <location>
        <begin position="90"/>
        <end position="107"/>
    </location>
</feature>
<dbReference type="HOGENOM" id="CLU_1812573_0_0_3"/>
<dbReference type="eggNOG" id="COG1914">
    <property type="taxonomic scope" value="Bacteria"/>
</dbReference>
<accession>B7KKH2</accession>